<protein>
    <submittedName>
        <fullName evidence="1">Uncharacterized protein</fullName>
    </submittedName>
</protein>
<evidence type="ECO:0000313" key="2">
    <source>
        <dbReference type="Proteomes" id="UP000739538"/>
    </source>
</evidence>
<dbReference type="EMBL" id="JAGQHS010000181">
    <property type="protein sequence ID" value="MCA9758514.1"/>
    <property type="molecule type" value="Genomic_DNA"/>
</dbReference>
<proteinExistence type="predicted"/>
<gene>
    <name evidence="1" type="ORF">KDA27_22145</name>
</gene>
<comment type="caution">
    <text evidence="1">The sequence shown here is derived from an EMBL/GenBank/DDBJ whole genome shotgun (WGS) entry which is preliminary data.</text>
</comment>
<name>A0A956NGH7_UNCEI</name>
<sequence length="93" mass="10849">MYFLRPGIKEDPERRWALPDRIFFGHGACHILAGVHLSTFEGSEFRALWVRPTSGHPGNHILLRRGDRAFDFHGYSSYEHLWEHYSRGWLGAV</sequence>
<organism evidence="1 2">
    <name type="scientific">Eiseniibacteriota bacterium</name>
    <dbReference type="NCBI Taxonomy" id="2212470"/>
    <lineage>
        <taxon>Bacteria</taxon>
        <taxon>Candidatus Eiseniibacteriota</taxon>
    </lineage>
</organism>
<dbReference type="AlphaFoldDB" id="A0A956NGH7"/>
<dbReference type="Proteomes" id="UP000739538">
    <property type="component" value="Unassembled WGS sequence"/>
</dbReference>
<reference evidence="1" key="2">
    <citation type="journal article" date="2021" name="Microbiome">
        <title>Successional dynamics and alternative stable states in a saline activated sludge microbial community over 9 years.</title>
        <authorList>
            <person name="Wang Y."/>
            <person name="Ye J."/>
            <person name="Ju F."/>
            <person name="Liu L."/>
            <person name="Boyd J.A."/>
            <person name="Deng Y."/>
            <person name="Parks D.H."/>
            <person name="Jiang X."/>
            <person name="Yin X."/>
            <person name="Woodcroft B.J."/>
            <person name="Tyson G.W."/>
            <person name="Hugenholtz P."/>
            <person name="Polz M.F."/>
            <person name="Zhang T."/>
        </authorList>
    </citation>
    <scope>NUCLEOTIDE SEQUENCE</scope>
    <source>
        <strain evidence="1">HKST-UBA02</strain>
    </source>
</reference>
<accession>A0A956NGH7</accession>
<reference evidence="1" key="1">
    <citation type="submission" date="2020-04" db="EMBL/GenBank/DDBJ databases">
        <authorList>
            <person name="Zhang T."/>
        </authorList>
    </citation>
    <scope>NUCLEOTIDE SEQUENCE</scope>
    <source>
        <strain evidence="1">HKST-UBA02</strain>
    </source>
</reference>
<evidence type="ECO:0000313" key="1">
    <source>
        <dbReference type="EMBL" id="MCA9758514.1"/>
    </source>
</evidence>